<sequence>MRAARNPMKYDALESRYVGVDASERPQTLKLFSDSCPGQNKNTAMIFMLLGYVQQNQPLSKLSISDGYYLRQICLYNLTFVILEGSQHKQNTFAYTWTENESSKESNEV</sequence>
<evidence type="ECO:0000313" key="2">
    <source>
        <dbReference type="Proteomes" id="UP001458880"/>
    </source>
</evidence>
<evidence type="ECO:0000313" key="1">
    <source>
        <dbReference type="EMBL" id="KAK9717017.1"/>
    </source>
</evidence>
<keyword evidence="2" id="KW-1185">Reference proteome</keyword>
<dbReference type="AlphaFoldDB" id="A0AAW1KBN8"/>
<protein>
    <submittedName>
        <fullName evidence="1">Uncharacterized protein</fullName>
    </submittedName>
</protein>
<organism evidence="1 2">
    <name type="scientific">Popillia japonica</name>
    <name type="common">Japanese beetle</name>
    <dbReference type="NCBI Taxonomy" id="7064"/>
    <lineage>
        <taxon>Eukaryota</taxon>
        <taxon>Metazoa</taxon>
        <taxon>Ecdysozoa</taxon>
        <taxon>Arthropoda</taxon>
        <taxon>Hexapoda</taxon>
        <taxon>Insecta</taxon>
        <taxon>Pterygota</taxon>
        <taxon>Neoptera</taxon>
        <taxon>Endopterygota</taxon>
        <taxon>Coleoptera</taxon>
        <taxon>Polyphaga</taxon>
        <taxon>Scarabaeiformia</taxon>
        <taxon>Scarabaeidae</taxon>
        <taxon>Rutelinae</taxon>
        <taxon>Popillia</taxon>
    </lineage>
</organism>
<accession>A0AAW1KBN8</accession>
<dbReference type="Proteomes" id="UP001458880">
    <property type="component" value="Unassembled WGS sequence"/>
</dbReference>
<reference evidence="1 2" key="1">
    <citation type="journal article" date="2024" name="BMC Genomics">
        <title>De novo assembly and annotation of Popillia japonica's genome with initial clues to its potential as an invasive pest.</title>
        <authorList>
            <person name="Cucini C."/>
            <person name="Boschi S."/>
            <person name="Funari R."/>
            <person name="Cardaioli E."/>
            <person name="Iannotti N."/>
            <person name="Marturano G."/>
            <person name="Paoli F."/>
            <person name="Bruttini M."/>
            <person name="Carapelli A."/>
            <person name="Frati F."/>
            <person name="Nardi F."/>
        </authorList>
    </citation>
    <scope>NUCLEOTIDE SEQUENCE [LARGE SCALE GENOMIC DNA]</scope>
    <source>
        <strain evidence="1">DMR45628</strain>
    </source>
</reference>
<dbReference type="EMBL" id="JASPKY010000248">
    <property type="protein sequence ID" value="KAK9717017.1"/>
    <property type="molecule type" value="Genomic_DNA"/>
</dbReference>
<comment type="caution">
    <text evidence="1">The sequence shown here is derived from an EMBL/GenBank/DDBJ whole genome shotgun (WGS) entry which is preliminary data.</text>
</comment>
<proteinExistence type="predicted"/>
<gene>
    <name evidence="1" type="ORF">QE152_g24407</name>
</gene>
<name>A0AAW1KBN8_POPJA</name>